<dbReference type="GO" id="GO:0007165">
    <property type="term" value="P:signal transduction"/>
    <property type="evidence" value="ECO:0007669"/>
    <property type="project" value="TreeGrafter"/>
</dbReference>
<dbReference type="PANTHER" id="PTHR10316">
    <property type="entry name" value="MEMBRANE ASSOCIATED GUANYLATE KINASE-RELATED"/>
    <property type="match status" value="1"/>
</dbReference>
<dbReference type="SMART" id="SM00228">
    <property type="entry name" value="PDZ"/>
    <property type="match status" value="1"/>
</dbReference>
<dbReference type="InterPro" id="IPR036034">
    <property type="entry name" value="PDZ_sf"/>
</dbReference>
<evidence type="ECO:0000313" key="3">
    <source>
        <dbReference type="Proteomes" id="UP000694891"/>
    </source>
</evidence>
<dbReference type="GeneTree" id="ENSGT00940000155820"/>
<dbReference type="CDD" id="cd06730">
    <property type="entry name" value="PDZ0_MAGI-1_3-like"/>
    <property type="match status" value="1"/>
</dbReference>
<name>A0A3B4Z993_9TELE</name>
<dbReference type="GO" id="GO:0016301">
    <property type="term" value="F:kinase activity"/>
    <property type="evidence" value="ECO:0007669"/>
    <property type="project" value="UniProtKB-KW"/>
</dbReference>
<feature type="domain" description="PDZ" evidence="1">
    <location>
        <begin position="17"/>
        <end position="100"/>
    </location>
</feature>
<dbReference type="SUPFAM" id="SSF50156">
    <property type="entry name" value="PDZ domain-like"/>
    <property type="match status" value="1"/>
</dbReference>
<keyword evidence="4" id="KW-0418">Kinase</keyword>
<protein>
    <submittedName>
        <fullName evidence="2">Membrane associated guanylate kinase, WW and PDZ domain containing 1</fullName>
    </submittedName>
    <submittedName>
        <fullName evidence="4">Membrane-associated guanylate kinase, WW and PDZ domain-containing protein 1</fullName>
    </submittedName>
</protein>
<dbReference type="GeneID" id="103356070"/>
<accession>A0A3B4Z993</accession>
<reference evidence="2" key="1">
    <citation type="submission" date="2023-09" db="UniProtKB">
        <authorList>
            <consortium name="Ensembl"/>
        </authorList>
    </citation>
    <scope>IDENTIFICATION</scope>
</reference>
<dbReference type="STRING" id="144197.ENSSPAP00000003966"/>
<dbReference type="FunFam" id="2.30.42.10:FF:000103">
    <property type="entry name" value="membrane-associated guanylate kinase, WW and PDZ domain-containing protein 1 isoform X2"/>
    <property type="match status" value="1"/>
</dbReference>
<dbReference type="Pfam" id="PF00595">
    <property type="entry name" value="PDZ"/>
    <property type="match status" value="1"/>
</dbReference>
<reference evidence="4" key="2">
    <citation type="submission" date="2025-04" db="UniProtKB">
        <authorList>
            <consortium name="RefSeq"/>
        </authorList>
    </citation>
    <scope>IDENTIFICATION</scope>
</reference>
<dbReference type="GO" id="GO:0005911">
    <property type="term" value="C:cell-cell junction"/>
    <property type="evidence" value="ECO:0007669"/>
    <property type="project" value="TreeGrafter"/>
</dbReference>
<sequence>MSKPALKKNHWTSRVNEVSVSKDARGDLNVALRGGAENGEFAYIGQVNEDVVLYKSGTLNEGELLLEVENLSISGLPLYDVQTVIKNCKGPVRLKTVRQGSKLNKDLKHYLSQRFQKSSPDHELQQTIRDNLYRHAVPCESKTV</sequence>
<dbReference type="AlphaFoldDB" id="A0A3B4Z993"/>
<dbReference type="Gene3D" id="2.30.42.10">
    <property type="match status" value="1"/>
</dbReference>
<organism evidence="2">
    <name type="scientific">Stegastes partitus</name>
    <name type="common">bicolor damselfish</name>
    <dbReference type="NCBI Taxonomy" id="144197"/>
    <lineage>
        <taxon>Eukaryota</taxon>
        <taxon>Metazoa</taxon>
        <taxon>Chordata</taxon>
        <taxon>Craniata</taxon>
        <taxon>Vertebrata</taxon>
        <taxon>Euteleostomi</taxon>
        <taxon>Actinopterygii</taxon>
        <taxon>Neopterygii</taxon>
        <taxon>Teleostei</taxon>
        <taxon>Neoteleostei</taxon>
        <taxon>Acanthomorphata</taxon>
        <taxon>Ovalentaria</taxon>
        <taxon>Pomacentridae</taxon>
        <taxon>Stegastes</taxon>
    </lineage>
</organism>
<proteinExistence type="predicted"/>
<dbReference type="PROSITE" id="PS50106">
    <property type="entry name" value="PDZ"/>
    <property type="match status" value="1"/>
</dbReference>
<dbReference type="OrthoDB" id="66881at2759"/>
<dbReference type="RefSeq" id="XP_008278343.1">
    <property type="nucleotide sequence ID" value="XM_008280121.1"/>
</dbReference>
<dbReference type="GO" id="GO:0005737">
    <property type="term" value="C:cytoplasm"/>
    <property type="evidence" value="ECO:0007669"/>
    <property type="project" value="TreeGrafter"/>
</dbReference>
<dbReference type="PANTHER" id="PTHR10316:SF12">
    <property type="entry name" value="MEMBRANE-ASSOCIATED GUANYLATE KINASE, WW AND PDZ DOMAIN-CONTAINING PROTEIN 1"/>
    <property type="match status" value="1"/>
</dbReference>
<dbReference type="Proteomes" id="UP000694891">
    <property type="component" value="Unplaced"/>
</dbReference>
<keyword evidence="3" id="KW-1185">Reference proteome</keyword>
<dbReference type="InterPro" id="IPR001478">
    <property type="entry name" value="PDZ"/>
</dbReference>
<keyword evidence="4" id="KW-0808">Transferase</keyword>
<evidence type="ECO:0000313" key="4">
    <source>
        <dbReference type="RefSeq" id="XP_008278343.1"/>
    </source>
</evidence>
<gene>
    <name evidence="4" type="primary">magi1</name>
</gene>
<dbReference type="Ensembl" id="ENSSPAT00000004049.1">
    <property type="protein sequence ID" value="ENSSPAP00000003966.1"/>
    <property type="gene ID" value="ENSSPAG00000003079.1"/>
</dbReference>
<evidence type="ECO:0000313" key="2">
    <source>
        <dbReference type="Ensembl" id="ENSSPAP00000003966.1"/>
    </source>
</evidence>
<evidence type="ECO:0000259" key="1">
    <source>
        <dbReference type="PROSITE" id="PS50106"/>
    </source>
</evidence>